<evidence type="ECO:0000256" key="2">
    <source>
        <dbReference type="ARBA" id="ARBA00006824"/>
    </source>
</evidence>
<dbReference type="STRING" id="564608.C1N614"/>
<dbReference type="InterPro" id="IPR007248">
    <property type="entry name" value="Mpv17_PMP22"/>
</dbReference>
<dbReference type="KEGG" id="mpp:MICPUCDRAFT_53121"/>
<feature type="region of interest" description="Disordered" evidence="6">
    <location>
        <begin position="383"/>
        <end position="403"/>
    </location>
</feature>
<dbReference type="Proteomes" id="UP000001876">
    <property type="component" value="Unassembled WGS sequence"/>
</dbReference>
<comment type="similarity">
    <text evidence="2">Belongs to the peroxisomal membrane protein PXMP2/4 family.</text>
</comment>
<evidence type="ECO:0000256" key="1">
    <source>
        <dbReference type="ARBA" id="ARBA00004141"/>
    </source>
</evidence>
<evidence type="ECO:0000256" key="6">
    <source>
        <dbReference type="SAM" id="MobiDB-lite"/>
    </source>
</evidence>
<dbReference type="EMBL" id="GG663748">
    <property type="protein sequence ID" value="EEH52593.1"/>
    <property type="molecule type" value="Genomic_DNA"/>
</dbReference>
<proteinExistence type="inferred from homology"/>
<keyword evidence="3" id="KW-0812">Transmembrane</keyword>
<comment type="subcellular location">
    <subcellularLocation>
        <location evidence="1">Membrane</location>
        <topology evidence="1">Multi-pass membrane protein</topology>
    </subcellularLocation>
</comment>
<gene>
    <name evidence="7" type="ORF">MICPUCDRAFT_53121</name>
</gene>
<sequence length="534" mass="56116">MWRYAKRSLLRAVSSVGRGGAASTSSRPSSVSARVGAGERAAARAHRKREIHAQSLLELRQTWEIEHFASKLRAANGDSAARTAVDLMRAMRGAGVPWLSVASNPAVREEVRVAALQAMGAAVVAAPAWNAASSVAAASLRRLMPTMALRHAGGSWRDALTHPAFRVEVPHMIAAFRVRSGLPSASSASSASSAAAKAVAGQTSPPPAAMLISSSIALRHAGCSWLDVARHAAFHACVKSRVVGAAGYAYANTFVRHPFTSALITSVTKCVGSDLLVQKIVEGREEIDWRRAACFFALGLSYVGAFQYGLYNRVMKPMGGFLTARYGAGASVSAMVFVDSFLVSPFVYLPTFFGLKAWANGECAATEVPARARDVFSGTATSFLRSRESSGGDGDDDDDDGASPGGATSSTLCYMMWAYWMPAQAINFWLVPRHLTIPFMNVLGFGWNAIMSATNGASEAAGETAATRAAAMNDAERRAATTAAVVERLIAGRVGEEVARDVADVDAGECAADEGCARALARSVARGDALALST</sequence>
<dbReference type="OrthoDB" id="498616at2759"/>
<dbReference type="GeneID" id="9688695"/>
<dbReference type="PANTHER" id="PTHR11266">
    <property type="entry name" value="PEROXISOMAL MEMBRANE PROTEIN 2, PXMP2 MPV17"/>
    <property type="match status" value="1"/>
</dbReference>
<evidence type="ECO:0000313" key="7">
    <source>
        <dbReference type="EMBL" id="EEH52593.1"/>
    </source>
</evidence>
<reference evidence="7 8" key="1">
    <citation type="journal article" date="2009" name="Science">
        <title>Green evolution and dynamic adaptations revealed by genomes of the marine picoeukaryotes Micromonas.</title>
        <authorList>
            <person name="Worden A.Z."/>
            <person name="Lee J.H."/>
            <person name="Mock T."/>
            <person name="Rouze P."/>
            <person name="Simmons M.P."/>
            <person name="Aerts A.L."/>
            <person name="Allen A.E."/>
            <person name="Cuvelier M.L."/>
            <person name="Derelle E."/>
            <person name="Everett M.V."/>
            <person name="Foulon E."/>
            <person name="Grimwood J."/>
            <person name="Gundlach H."/>
            <person name="Henrissat B."/>
            <person name="Napoli C."/>
            <person name="McDonald S.M."/>
            <person name="Parker M.S."/>
            <person name="Rombauts S."/>
            <person name="Salamov A."/>
            <person name="Von Dassow P."/>
            <person name="Badger J.H."/>
            <person name="Coutinho P.M."/>
            <person name="Demir E."/>
            <person name="Dubchak I."/>
            <person name="Gentemann C."/>
            <person name="Eikrem W."/>
            <person name="Gready J.E."/>
            <person name="John U."/>
            <person name="Lanier W."/>
            <person name="Lindquist E.A."/>
            <person name="Lucas S."/>
            <person name="Mayer K.F."/>
            <person name="Moreau H."/>
            <person name="Not F."/>
            <person name="Otillar R."/>
            <person name="Panaud O."/>
            <person name="Pangilinan J."/>
            <person name="Paulsen I."/>
            <person name="Piegu B."/>
            <person name="Poliakov A."/>
            <person name="Robbens S."/>
            <person name="Schmutz J."/>
            <person name="Toulza E."/>
            <person name="Wyss T."/>
            <person name="Zelensky A."/>
            <person name="Zhou K."/>
            <person name="Armbrust E.V."/>
            <person name="Bhattacharya D."/>
            <person name="Goodenough U.W."/>
            <person name="Van de Peer Y."/>
            <person name="Grigoriev I.V."/>
        </authorList>
    </citation>
    <scope>NUCLEOTIDE SEQUENCE [LARGE SCALE GENOMIC DNA]</scope>
    <source>
        <strain evidence="7 8">CCMP1545</strain>
    </source>
</reference>
<keyword evidence="4" id="KW-1133">Transmembrane helix</keyword>
<evidence type="ECO:0000256" key="5">
    <source>
        <dbReference type="ARBA" id="ARBA00023136"/>
    </source>
</evidence>
<keyword evidence="8" id="KW-1185">Reference proteome</keyword>
<dbReference type="GO" id="GO:0005737">
    <property type="term" value="C:cytoplasm"/>
    <property type="evidence" value="ECO:0007669"/>
    <property type="project" value="TreeGrafter"/>
</dbReference>
<feature type="region of interest" description="Disordered" evidence="6">
    <location>
        <begin position="17"/>
        <end position="37"/>
    </location>
</feature>
<evidence type="ECO:0000313" key="8">
    <source>
        <dbReference type="Proteomes" id="UP000001876"/>
    </source>
</evidence>
<dbReference type="Pfam" id="PF04117">
    <property type="entry name" value="Mpv17_PMP22"/>
    <property type="match status" value="1"/>
</dbReference>
<name>C1N614_MICPC</name>
<dbReference type="AlphaFoldDB" id="C1N614"/>
<dbReference type="eggNOG" id="ENOG502RXAA">
    <property type="taxonomic scope" value="Eukaryota"/>
</dbReference>
<evidence type="ECO:0000256" key="3">
    <source>
        <dbReference type="ARBA" id="ARBA00022692"/>
    </source>
</evidence>
<dbReference type="RefSeq" id="XP_003063457.1">
    <property type="nucleotide sequence ID" value="XM_003063411.1"/>
</dbReference>
<organism evidence="8">
    <name type="scientific">Micromonas pusilla (strain CCMP1545)</name>
    <name type="common">Picoplanktonic green alga</name>
    <dbReference type="NCBI Taxonomy" id="564608"/>
    <lineage>
        <taxon>Eukaryota</taxon>
        <taxon>Viridiplantae</taxon>
        <taxon>Chlorophyta</taxon>
        <taxon>Mamiellophyceae</taxon>
        <taxon>Mamiellales</taxon>
        <taxon>Mamiellaceae</taxon>
        <taxon>Micromonas</taxon>
    </lineage>
</organism>
<protein>
    <submittedName>
        <fullName evidence="7">Predicted protein</fullName>
    </submittedName>
</protein>
<dbReference type="PANTHER" id="PTHR11266:SF21">
    <property type="entry name" value="ACT DOMAIN-CONTAINING PROTEIN"/>
    <property type="match status" value="1"/>
</dbReference>
<dbReference type="GO" id="GO:0016020">
    <property type="term" value="C:membrane"/>
    <property type="evidence" value="ECO:0007669"/>
    <property type="project" value="UniProtKB-SubCell"/>
</dbReference>
<keyword evidence="5" id="KW-0472">Membrane</keyword>
<evidence type="ECO:0000256" key="4">
    <source>
        <dbReference type="ARBA" id="ARBA00022989"/>
    </source>
</evidence>
<accession>C1N614</accession>